<evidence type="ECO:0000256" key="6">
    <source>
        <dbReference type="ARBA" id="ARBA00023170"/>
    </source>
</evidence>
<dbReference type="Gene3D" id="2.60.40.10">
    <property type="entry name" value="Immunoglobulins"/>
    <property type="match status" value="1"/>
</dbReference>
<evidence type="ECO:0000256" key="3">
    <source>
        <dbReference type="ARBA" id="ARBA00022729"/>
    </source>
</evidence>
<protein>
    <submittedName>
        <fullName evidence="11 12">Interleukin-5 receptor subunit alpha-like</fullName>
    </submittedName>
</protein>
<evidence type="ECO:0000256" key="5">
    <source>
        <dbReference type="ARBA" id="ARBA00023136"/>
    </source>
</evidence>
<dbReference type="RefSeq" id="XP_041437682.1">
    <property type="nucleotide sequence ID" value="XM_041581748.1"/>
</dbReference>
<dbReference type="SUPFAM" id="SSF49265">
    <property type="entry name" value="Fibronectin type III"/>
    <property type="match status" value="1"/>
</dbReference>
<dbReference type="InterPro" id="IPR013783">
    <property type="entry name" value="Ig-like_fold"/>
</dbReference>
<evidence type="ECO:0000313" key="11">
    <source>
        <dbReference type="RefSeq" id="XP_041437682.1"/>
    </source>
</evidence>
<evidence type="ECO:0000256" key="4">
    <source>
        <dbReference type="ARBA" id="ARBA00022989"/>
    </source>
</evidence>
<evidence type="ECO:0000256" key="9">
    <source>
        <dbReference type="SAM" id="SignalP"/>
    </source>
</evidence>
<keyword evidence="5 8" id="KW-0472">Membrane</keyword>
<evidence type="ECO:0000256" key="7">
    <source>
        <dbReference type="ARBA" id="ARBA00023180"/>
    </source>
</evidence>
<evidence type="ECO:0000313" key="13">
    <source>
        <dbReference type="RefSeq" id="XP_041437684.1"/>
    </source>
</evidence>
<comment type="subcellular location">
    <subcellularLocation>
        <location evidence="1">Membrane</location>
        <topology evidence="1">Single-pass type I membrane protein</topology>
    </subcellularLocation>
</comment>
<dbReference type="Proteomes" id="UP000186698">
    <property type="component" value="Chromosome 2L"/>
</dbReference>
<keyword evidence="7" id="KW-0325">Glycoprotein</keyword>
<evidence type="ECO:0000313" key="12">
    <source>
        <dbReference type="RefSeq" id="XP_041437683.1"/>
    </source>
</evidence>
<evidence type="ECO:0000313" key="10">
    <source>
        <dbReference type="Proteomes" id="UP000186698"/>
    </source>
</evidence>
<dbReference type="RefSeq" id="XP_041437684.1">
    <property type="nucleotide sequence ID" value="XM_041581750.1"/>
</dbReference>
<evidence type="ECO:0000256" key="1">
    <source>
        <dbReference type="ARBA" id="ARBA00004479"/>
    </source>
</evidence>
<dbReference type="PANTHER" id="PTHR23037:SF46">
    <property type="entry name" value="INTERLEUKIN 5 RECEPTOR SUBUNIT ALPHA"/>
    <property type="match status" value="1"/>
</dbReference>
<dbReference type="AlphaFoldDB" id="A0A8J1M7K4"/>
<evidence type="ECO:0000256" key="2">
    <source>
        <dbReference type="ARBA" id="ARBA00022692"/>
    </source>
</evidence>
<evidence type="ECO:0000256" key="8">
    <source>
        <dbReference type="SAM" id="Phobius"/>
    </source>
</evidence>
<dbReference type="InterPro" id="IPR036116">
    <property type="entry name" value="FN3_sf"/>
</dbReference>
<keyword evidence="3 9" id="KW-0732">Signal</keyword>
<dbReference type="RefSeq" id="XP_041437683.1">
    <property type="nucleotide sequence ID" value="XM_041581749.1"/>
</dbReference>
<keyword evidence="10" id="KW-1185">Reference proteome</keyword>
<accession>A0A8J1M7K4</accession>
<proteinExistence type="predicted"/>
<keyword evidence="2 8" id="KW-0812">Transmembrane</keyword>
<feature type="chain" id="PRO_5044692465" evidence="9">
    <location>
        <begin position="23"/>
        <end position="212"/>
    </location>
</feature>
<name>A0A8J1M7K4_XENLA</name>
<dbReference type="PANTHER" id="PTHR23037">
    <property type="entry name" value="CYTOKINE RECEPTOR"/>
    <property type="match status" value="1"/>
</dbReference>
<feature type="transmembrane region" description="Helical" evidence="8">
    <location>
        <begin position="134"/>
        <end position="155"/>
    </location>
</feature>
<organism evidence="10 11">
    <name type="scientific">Xenopus laevis</name>
    <name type="common">African clawed frog</name>
    <dbReference type="NCBI Taxonomy" id="8355"/>
    <lineage>
        <taxon>Eukaryota</taxon>
        <taxon>Metazoa</taxon>
        <taxon>Chordata</taxon>
        <taxon>Craniata</taxon>
        <taxon>Vertebrata</taxon>
        <taxon>Euteleostomi</taxon>
        <taxon>Amphibia</taxon>
        <taxon>Batrachia</taxon>
        <taxon>Anura</taxon>
        <taxon>Pipoidea</taxon>
        <taxon>Pipidae</taxon>
        <taxon>Xenopodinae</taxon>
        <taxon>Xenopus</taxon>
        <taxon>Xenopus</taxon>
    </lineage>
</organism>
<feature type="signal peptide" evidence="9">
    <location>
        <begin position="1"/>
        <end position="22"/>
    </location>
</feature>
<gene>
    <name evidence="11 12 13" type="primary">LOC121399873</name>
</gene>
<keyword evidence="4 8" id="KW-1133">Transmembrane helix</keyword>
<sequence length="212" mass="24725">MAWMLLVLCNLFILCTLQYIRAITAEEILNPPRNIQVNVSTDKVAIKWEKPETHKEDAAYCFSYEIDLKGDKIQDKNITVHEYLNYTSEEFTSSQPFELKMRAKMSHYCRKTQLSAWSKTFKFDPPVSRRLTKVHMFVLLAISTVIIVSSLICVCHRFQLLKKVFPPVPAPIIKLQCLEQDELKELQENLKSGYEKLPDNEEDFKICEVENC</sequence>
<dbReference type="GeneID" id="121399873"/>
<keyword evidence="6" id="KW-0675">Receptor</keyword>
<dbReference type="KEGG" id="xla:121399873"/>
<dbReference type="GO" id="GO:0004896">
    <property type="term" value="F:cytokine receptor activity"/>
    <property type="evidence" value="ECO:0007669"/>
    <property type="project" value="TreeGrafter"/>
</dbReference>
<dbReference type="GO" id="GO:0009897">
    <property type="term" value="C:external side of plasma membrane"/>
    <property type="evidence" value="ECO:0007669"/>
    <property type="project" value="TreeGrafter"/>
</dbReference>
<reference evidence="11 12" key="1">
    <citation type="submission" date="2025-04" db="UniProtKB">
        <authorList>
            <consortium name="RefSeq"/>
        </authorList>
    </citation>
    <scope>IDENTIFICATION</scope>
    <source>
        <strain evidence="11 12">J_2021</strain>
        <tissue evidence="11 12">Erythrocytes</tissue>
    </source>
</reference>